<evidence type="ECO:0000259" key="2">
    <source>
        <dbReference type="Pfam" id="PF10099"/>
    </source>
</evidence>
<dbReference type="EMBL" id="JAHCMY010000001">
    <property type="protein sequence ID" value="MBS9523115.1"/>
    <property type="molecule type" value="Genomic_DNA"/>
</dbReference>
<protein>
    <submittedName>
        <fullName evidence="3">Anti-sigma factor</fullName>
    </submittedName>
</protein>
<gene>
    <name evidence="3" type="ORF">KI659_03705</name>
</gene>
<dbReference type="GO" id="GO:0005886">
    <property type="term" value="C:plasma membrane"/>
    <property type="evidence" value="ECO:0007669"/>
    <property type="project" value="InterPro"/>
</dbReference>
<dbReference type="InterPro" id="IPR018764">
    <property type="entry name" value="RskA_C"/>
</dbReference>
<dbReference type="GO" id="GO:0006417">
    <property type="term" value="P:regulation of translation"/>
    <property type="evidence" value="ECO:0007669"/>
    <property type="project" value="TreeGrafter"/>
</dbReference>
<evidence type="ECO:0000256" key="1">
    <source>
        <dbReference type="SAM" id="Phobius"/>
    </source>
</evidence>
<accession>A0AAP2G359</accession>
<reference evidence="3 4" key="1">
    <citation type="submission" date="2021-05" db="EMBL/GenBank/DDBJ databases">
        <authorList>
            <person name="Zhang Z.D."/>
            <person name="Osman G."/>
        </authorList>
    </citation>
    <scope>NUCLEOTIDE SEQUENCE [LARGE SCALE GENOMIC DNA]</scope>
    <source>
        <strain evidence="3 4">KCTC 32217</strain>
    </source>
</reference>
<proteinExistence type="predicted"/>
<evidence type="ECO:0000313" key="4">
    <source>
        <dbReference type="Proteomes" id="UP001319104"/>
    </source>
</evidence>
<dbReference type="InterPro" id="IPR051474">
    <property type="entry name" value="Anti-sigma-K/W_factor"/>
</dbReference>
<name>A0AAP2G359_9BACT</name>
<dbReference type="Pfam" id="PF10099">
    <property type="entry name" value="RskA_C"/>
    <property type="match status" value="1"/>
</dbReference>
<keyword evidence="1" id="KW-1133">Transmembrane helix</keyword>
<dbReference type="PANTHER" id="PTHR37461">
    <property type="entry name" value="ANTI-SIGMA-K FACTOR RSKA"/>
    <property type="match status" value="1"/>
</dbReference>
<keyword evidence="1" id="KW-0472">Membrane</keyword>
<dbReference type="PANTHER" id="PTHR37461:SF1">
    <property type="entry name" value="ANTI-SIGMA-K FACTOR RSKA"/>
    <property type="match status" value="1"/>
</dbReference>
<comment type="caution">
    <text evidence="3">The sequence shown here is derived from an EMBL/GenBank/DDBJ whole genome shotgun (WGS) entry which is preliminary data.</text>
</comment>
<dbReference type="GO" id="GO:0016989">
    <property type="term" value="F:sigma factor antagonist activity"/>
    <property type="evidence" value="ECO:0007669"/>
    <property type="project" value="TreeGrafter"/>
</dbReference>
<dbReference type="RefSeq" id="WP_213943979.1">
    <property type="nucleotide sequence ID" value="NZ_JAHBGI010000003.1"/>
</dbReference>
<evidence type="ECO:0000313" key="3">
    <source>
        <dbReference type="EMBL" id="MBS9523115.1"/>
    </source>
</evidence>
<keyword evidence="1" id="KW-0812">Transmembrane</keyword>
<dbReference type="AlphaFoldDB" id="A0AAP2G359"/>
<feature type="transmembrane region" description="Helical" evidence="1">
    <location>
        <begin position="98"/>
        <end position="117"/>
    </location>
</feature>
<organism evidence="3 4">
    <name type="scientific">Litoribacter ruber</name>
    <dbReference type="NCBI Taxonomy" id="702568"/>
    <lineage>
        <taxon>Bacteria</taxon>
        <taxon>Pseudomonadati</taxon>
        <taxon>Bacteroidota</taxon>
        <taxon>Cytophagia</taxon>
        <taxon>Cytophagales</taxon>
        <taxon>Cyclobacteriaceae</taxon>
        <taxon>Litoribacter</taxon>
    </lineage>
</organism>
<sequence length="265" mass="29608">MDIKGYISSGILELYLLGELSEMERREVENMAAQYPEIKEELRQLESAMFAFDNKTGVEPSQLTKQKIYKDLGFESPKGSMKTLDTPQDKETSRWKSFAIAAGLAAVLASVFAIYFANRYYATQEEYRVLVLERSVLAEEVEINRARYEQMEEFLAGDFDRIPLEGDAFEIQQDAQVDIFWDRSEARVLASVRNLGVLDPDQDYQLWAIGEDGPVGIGLINATQIGLLQQMDAVTAAGAFAITIEPKGGSETPTLEKLVVLGEVV</sequence>
<dbReference type="Proteomes" id="UP001319104">
    <property type="component" value="Unassembled WGS sequence"/>
</dbReference>
<feature type="domain" description="Anti-sigma K factor RskA C-terminal" evidence="2">
    <location>
        <begin position="104"/>
        <end position="254"/>
    </location>
</feature>
<keyword evidence="4" id="KW-1185">Reference proteome</keyword>